<feature type="region of interest" description="Disordered" evidence="1">
    <location>
        <begin position="74"/>
        <end position="127"/>
    </location>
</feature>
<protein>
    <submittedName>
        <fullName evidence="2">Uncharacterized protein</fullName>
    </submittedName>
</protein>
<gene>
    <name evidence="2" type="ORF">JG688_00015968</name>
</gene>
<evidence type="ECO:0000313" key="3">
    <source>
        <dbReference type="Proteomes" id="UP000709295"/>
    </source>
</evidence>
<reference evidence="2" key="1">
    <citation type="submission" date="2021-01" db="EMBL/GenBank/DDBJ databases">
        <title>Phytophthora aleatoria, a newly-described species from Pinus radiata is distinct from Phytophthora cactorum isolates based on comparative genomics.</title>
        <authorList>
            <person name="Mcdougal R."/>
            <person name="Panda P."/>
            <person name="Williams N."/>
            <person name="Studholme D.J."/>
        </authorList>
    </citation>
    <scope>NUCLEOTIDE SEQUENCE</scope>
    <source>
        <strain evidence="2">NZFS 4037</strain>
    </source>
</reference>
<accession>A0A8J5ID85</accession>
<feature type="non-terminal residue" evidence="2">
    <location>
        <position position="1"/>
    </location>
</feature>
<feature type="compositionally biased region" description="Basic and acidic residues" evidence="1">
    <location>
        <begin position="111"/>
        <end position="127"/>
    </location>
</feature>
<name>A0A8J5ID85_9STRA</name>
<evidence type="ECO:0000256" key="1">
    <source>
        <dbReference type="SAM" id="MobiDB-lite"/>
    </source>
</evidence>
<dbReference type="AlphaFoldDB" id="A0A8J5ID85"/>
<dbReference type="EMBL" id="JAENGY010001852">
    <property type="protein sequence ID" value="KAG6946609.1"/>
    <property type="molecule type" value="Genomic_DNA"/>
</dbReference>
<keyword evidence="3" id="KW-1185">Reference proteome</keyword>
<organism evidence="2 3">
    <name type="scientific">Phytophthora aleatoria</name>
    <dbReference type="NCBI Taxonomy" id="2496075"/>
    <lineage>
        <taxon>Eukaryota</taxon>
        <taxon>Sar</taxon>
        <taxon>Stramenopiles</taxon>
        <taxon>Oomycota</taxon>
        <taxon>Peronosporomycetes</taxon>
        <taxon>Peronosporales</taxon>
        <taxon>Peronosporaceae</taxon>
        <taxon>Phytophthora</taxon>
    </lineage>
</organism>
<sequence>TQCLVLVSCPIRPGTSELPFTESLYTPGSSHFLCARCRVTHHKFTLAFCECFYLLSGARECKWCSWRAPAGLGDSAARQCPTSADDDRTPSLRYRSTGTGMLPDTGLTGDRCPRREDGAPMEWRKDG</sequence>
<comment type="caution">
    <text evidence="2">The sequence shown here is derived from an EMBL/GenBank/DDBJ whole genome shotgun (WGS) entry which is preliminary data.</text>
</comment>
<evidence type="ECO:0000313" key="2">
    <source>
        <dbReference type="EMBL" id="KAG6946609.1"/>
    </source>
</evidence>
<dbReference type="Proteomes" id="UP000709295">
    <property type="component" value="Unassembled WGS sequence"/>
</dbReference>
<proteinExistence type="predicted"/>